<name>A0ABU6TV50_9FABA</name>
<reference evidence="2 3" key="1">
    <citation type="journal article" date="2023" name="Plants (Basel)">
        <title>Bridging the Gap: Combining Genomics and Transcriptomics Approaches to Understand Stylosanthes scabra, an Orphan Legume from the Brazilian Caatinga.</title>
        <authorList>
            <person name="Ferreira-Neto J.R.C."/>
            <person name="da Silva M.D."/>
            <person name="Binneck E."/>
            <person name="de Melo N.F."/>
            <person name="da Silva R.H."/>
            <person name="de Melo A.L.T.M."/>
            <person name="Pandolfi V."/>
            <person name="Bustamante F.O."/>
            <person name="Brasileiro-Vidal A.C."/>
            <person name="Benko-Iseppon A.M."/>
        </authorList>
    </citation>
    <scope>NUCLEOTIDE SEQUENCE [LARGE SCALE GENOMIC DNA]</scope>
    <source>
        <tissue evidence="2">Leaves</tissue>
    </source>
</reference>
<protein>
    <submittedName>
        <fullName evidence="2">Uncharacterized protein</fullName>
    </submittedName>
</protein>
<accession>A0ABU6TV50</accession>
<evidence type="ECO:0000313" key="3">
    <source>
        <dbReference type="Proteomes" id="UP001341840"/>
    </source>
</evidence>
<comment type="caution">
    <text evidence="2">The sequence shown here is derived from an EMBL/GenBank/DDBJ whole genome shotgun (WGS) entry which is preliminary data.</text>
</comment>
<evidence type="ECO:0000313" key="2">
    <source>
        <dbReference type="EMBL" id="MED6151758.1"/>
    </source>
</evidence>
<dbReference type="Proteomes" id="UP001341840">
    <property type="component" value="Unassembled WGS sequence"/>
</dbReference>
<gene>
    <name evidence="2" type="ORF">PIB30_085499</name>
</gene>
<feature type="region of interest" description="Disordered" evidence="1">
    <location>
        <begin position="1"/>
        <end position="30"/>
    </location>
</feature>
<sequence>EKEEGDDHVGNGVHHLQPRTRERRGVLAQGEGESERKLTVCLHRCTLAIGVSQKPMVVSQKPMLHCHCPNTIFWRGKMEKKDDETVIL</sequence>
<keyword evidence="3" id="KW-1185">Reference proteome</keyword>
<proteinExistence type="predicted"/>
<feature type="non-terminal residue" evidence="2">
    <location>
        <position position="1"/>
    </location>
</feature>
<evidence type="ECO:0000256" key="1">
    <source>
        <dbReference type="SAM" id="MobiDB-lite"/>
    </source>
</evidence>
<dbReference type="EMBL" id="JASCZI010092049">
    <property type="protein sequence ID" value="MED6151758.1"/>
    <property type="molecule type" value="Genomic_DNA"/>
</dbReference>
<organism evidence="2 3">
    <name type="scientific">Stylosanthes scabra</name>
    <dbReference type="NCBI Taxonomy" id="79078"/>
    <lineage>
        <taxon>Eukaryota</taxon>
        <taxon>Viridiplantae</taxon>
        <taxon>Streptophyta</taxon>
        <taxon>Embryophyta</taxon>
        <taxon>Tracheophyta</taxon>
        <taxon>Spermatophyta</taxon>
        <taxon>Magnoliopsida</taxon>
        <taxon>eudicotyledons</taxon>
        <taxon>Gunneridae</taxon>
        <taxon>Pentapetalae</taxon>
        <taxon>rosids</taxon>
        <taxon>fabids</taxon>
        <taxon>Fabales</taxon>
        <taxon>Fabaceae</taxon>
        <taxon>Papilionoideae</taxon>
        <taxon>50 kb inversion clade</taxon>
        <taxon>dalbergioids sensu lato</taxon>
        <taxon>Dalbergieae</taxon>
        <taxon>Pterocarpus clade</taxon>
        <taxon>Stylosanthes</taxon>
    </lineage>
</organism>